<feature type="site" description="Contributes to redox potential value" evidence="8">
    <location>
        <position position="30"/>
    </location>
</feature>
<keyword evidence="11" id="KW-0413">Isomerase</keyword>
<dbReference type="PRINTS" id="PR00421">
    <property type="entry name" value="THIOREDOXIN"/>
</dbReference>
<keyword evidence="5 9" id="KW-0676">Redox-active center</keyword>
<evidence type="ECO:0000256" key="8">
    <source>
        <dbReference type="PIRSR" id="PIRSR000077-1"/>
    </source>
</evidence>
<feature type="disulfide bond" description="Redox-active" evidence="9">
    <location>
        <begin position="29"/>
        <end position="32"/>
    </location>
</feature>
<reference evidence="11 12" key="2">
    <citation type="journal article" date="2013" name="PLoS ONE">
        <title>INDIGO - INtegrated Data Warehouse of MIcrobial GenOmes with Examples from the Red Sea Extremophiles.</title>
        <authorList>
            <person name="Alam I."/>
            <person name="Antunes A."/>
            <person name="Kamau A.A."/>
            <person name="Ba Alawi W."/>
            <person name="Kalkatawi M."/>
            <person name="Stingl U."/>
            <person name="Bajic V.B."/>
        </authorList>
    </citation>
    <scope>NUCLEOTIDE SEQUENCE [LARGE SCALE GENOMIC DNA]</scope>
    <source>
        <strain evidence="11 12">SSD-17B</strain>
    </source>
</reference>
<name>U2DZQ2_9MOLU</name>
<dbReference type="CDD" id="cd02947">
    <property type="entry name" value="TRX_family"/>
    <property type="match status" value="1"/>
</dbReference>
<keyword evidence="12" id="KW-1185">Reference proteome</keyword>
<keyword evidence="2" id="KW-0813">Transport</keyword>
<dbReference type="InParanoid" id="U2DZQ2"/>
<keyword evidence="3" id="KW-0249">Electron transport</keyword>
<dbReference type="Pfam" id="PF00085">
    <property type="entry name" value="Thioredoxin"/>
    <property type="match status" value="1"/>
</dbReference>
<dbReference type="eggNOG" id="COG3118">
    <property type="taxonomic scope" value="Bacteria"/>
</dbReference>
<feature type="site" description="Contributes to redox potential value" evidence="8">
    <location>
        <position position="31"/>
    </location>
</feature>
<accession>U2DZQ2</accession>
<dbReference type="AlphaFoldDB" id="U2DZQ2"/>
<dbReference type="GO" id="GO:0015035">
    <property type="term" value="F:protein-disulfide reductase activity"/>
    <property type="evidence" value="ECO:0007669"/>
    <property type="project" value="UniProtKB-UniRule"/>
</dbReference>
<dbReference type="PROSITE" id="PS51352">
    <property type="entry name" value="THIOREDOXIN_2"/>
    <property type="match status" value="1"/>
</dbReference>
<feature type="site" description="Deprotonates C-terminal active site Cys" evidence="8">
    <location>
        <position position="23"/>
    </location>
</feature>
<evidence type="ECO:0000256" key="9">
    <source>
        <dbReference type="PIRSR" id="PIRSR000077-4"/>
    </source>
</evidence>
<dbReference type="EMBL" id="AFNU02000001">
    <property type="protein sequence ID" value="ERJ13682.1"/>
    <property type="molecule type" value="Genomic_DNA"/>
</dbReference>
<comment type="caution">
    <text evidence="11">The sequence shown here is derived from an EMBL/GenBank/DDBJ whole genome shotgun (WGS) entry which is preliminary data.</text>
</comment>
<evidence type="ECO:0000313" key="11">
    <source>
        <dbReference type="EMBL" id="ERJ13682.1"/>
    </source>
</evidence>
<dbReference type="NCBIfam" id="TIGR01068">
    <property type="entry name" value="thioredoxin"/>
    <property type="match status" value="1"/>
</dbReference>
<feature type="active site" description="Nucleophile" evidence="8">
    <location>
        <position position="32"/>
    </location>
</feature>
<protein>
    <recommendedName>
        <fullName evidence="6 7">Thioredoxin</fullName>
    </recommendedName>
</protein>
<evidence type="ECO:0000256" key="4">
    <source>
        <dbReference type="ARBA" id="ARBA00023157"/>
    </source>
</evidence>
<reference evidence="11 12" key="1">
    <citation type="journal article" date="2011" name="J. Bacteriol.">
        <title>Genome sequence of Haloplasma contractile, an unusual contractile bacterium from a deep-sea anoxic brine lake.</title>
        <authorList>
            <person name="Antunes A."/>
            <person name="Alam I."/>
            <person name="El Dorry H."/>
            <person name="Siam R."/>
            <person name="Robertson A."/>
            <person name="Bajic V.B."/>
            <person name="Stingl U."/>
        </authorList>
    </citation>
    <scope>NUCLEOTIDE SEQUENCE [LARGE SCALE GENOMIC DNA]</scope>
    <source>
        <strain evidence="11 12">SSD-17B</strain>
    </source>
</reference>
<dbReference type="SUPFAM" id="SSF52833">
    <property type="entry name" value="Thioredoxin-like"/>
    <property type="match status" value="1"/>
</dbReference>
<feature type="active site" description="Nucleophile" evidence="8">
    <location>
        <position position="29"/>
    </location>
</feature>
<keyword evidence="11" id="KW-0560">Oxidoreductase</keyword>
<evidence type="ECO:0000256" key="7">
    <source>
        <dbReference type="PIRNR" id="PIRNR000077"/>
    </source>
</evidence>
<dbReference type="InterPro" id="IPR005746">
    <property type="entry name" value="Thioredoxin"/>
</dbReference>
<organism evidence="11 12">
    <name type="scientific">Haloplasma contractile SSD-17B</name>
    <dbReference type="NCBI Taxonomy" id="1033810"/>
    <lineage>
        <taxon>Bacteria</taxon>
        <taxon>Bacillati</taxon>
        <taxon>Mycoplasmatota</taxon>
        <taxon>Mollicutes</taxon>
        <taxon>Haloplasmatales</taxon>
        <taxon>Haloplasmataceae</taxon>
        <taxon>Haloplasma</taxon>
    </lineage>
</organism>
<gene>
    <name evidence="11" type="primary">trxA</name>
    <name evidence="11" type="ORF">HLPCO_000348</name>
</gene>
<dbReference type="PIRSF" id="PIRSF000077">
    <property type="entry name" value="Thioredoxin"/>
    <property type="match status" value="1"/>
</dbReference>
<keyword evidence="4 9" id="KW-1015">Disulfide bond</keyword>
<proteinExistence type="inferred from homology"/>
<dbReference type="FunCoup" id="U2DZQ2">
    <property type="interactions" value="326"/>
</dbReference>
<evidence type="ECO:0000256" key="2">
    <source>
        <dbReference type="ARBA" id="ARBA00022448"/>
    </source>
</evidence>
<comment type="similarity">
    <text evidence="1 7">Belongs to the thioredoxin family.</text>
</comment>
<evidence type="ECO:0000256" key="5">
    <source>
        <dbReference type="ARBA" id="ARBA00023284"/>
    </source>
</evidence>
<evidence type="ECO:0000256" key="6">
    <source>
        <dbReference type="NCBIfam" id="TIGR01068"/>
    </source>
</evidence>
<dbReference type="GO" id="GO:0045454">
    <property type="term" value="P:cell redox homeostasis"/>
    <property type="evidence" value="ECO:0007669"/>
    <property type="project" value="TreeGrafter"/>
</dbReference>
<dbReference type="STRING" id="1033810.HLPCO_000348"/>
<dbReference type="InterPro" id="IPR036249">
    <property type="entry name" value="Thioredoxin-like_sf"/>
</dbReference>
<dbReference type="GO" id="GO:0016853">
    <property type="term" value="F:isomerase activity"/>
    <property type="evidence" value="ECO:0007669"/>
    <property type="project" value="UniProtKB-KW"/>
</dbReference>
<dbReference type="GO" id="GO:0005829">
    <property type="term" value="C:cytosol"/>
    <property type="evidence" value="ECO:0007669"/>
    <property type="project" value="TreeGrafter"/>
</dbReference>
<dbReference type="InterPro" id="IPR017937">
    <property type="entry name" value="Thioredoxin_CS"/>
</dbReference>
<dbReference type="PANTHER" id="PTHR45663:SF11">
    <property type="entry name" value="GEO12009P1"/>
    <property type="match status" value="1"/>
</dbReference>
<dbReference type="RefSeq" id="WP_008826213.1">
    <property type="nucleotide sequence ID" value="NZ_AFNU02000001.1"/>
</dbReference>
<evidence type="ECO:0000256" key="3">
    <source>
        <dbReference type="ARBA" id="ARBA00022982"/>
    </source>
</evidence>
<dbReference type="InterPro" id="IPR013766">
    <property type="entry name" value="Thioredoxin_domain"/>
</dbReference>
<dbReference type="PROSITE" id="PS00194">
    <property type="entry name" value="THIOREDOXIN_1"/>
    <property type="match status" value="1"/>
</dbReference>
<sequence>MALIKANADNFKNEIENGVVLVDFFADWCGPCKMIAPVLDEVAQEVEDVNIIKLNVDEAPAIAQEYGVMSIPTLMIMKDGNKVAQTMGFQPKEMLINWINENR</sequence>
<dbReference type="PANTHER" id="PTHR45663">
    <property type="entry name" value="GEO12009P1"/>
    <property type="match status" value="1"/>
</dbReference>
<dbReference type="FunFam" id="3.40.30.10:FF:000001">
    <property type="entry name" value="Thioredoxin"/>
    <property type="match status" value="1"/>
</dbReference>
<evidence type="ECO:0000256" key="1">
    <source>
        <dbReference type="ARBA" id="ARBA00008987"/>
    </source>
</evidence>
<feature type="domain" description="Thioredoxin" evidence="10">
    <location>
        <begin position="1"/>
        <end position="103"/>
    </location>
</feature>
<dbReference type="Gene3D" id="3.40.30.10">
    <property type="entry name" value="Glutaredoxin"/>
    <property type="match status" value="1"/>
</dbReference>
<dbReference type="Proteomes" id="UP000005707">
    <property type="component" value="Unassembled WGS sequence"/>
</dbReference>
<evidence type="ECO:0000259" key="10">
    <source>
        <dbReference type="PROSITE" id="PS51352"/>
    </source>
</evidence>
<dbReference type="OrthoDB" id="9790390at2"/>
<evidence type="ECO:0000313" key="12">
    <source>
        <dbReference type="Proteomes" id="UP000005707"/>
    </source>
</evidence>